<keyword evidence="2" id="KW-1185">Reference proteome</keyword>
<evidence type="ECO:0000313" key="2">
    <source>
        <dbReference type="Proteomes" id="UP000639010"/>
    </source>
</evidence>
<protein>
    <submittedName>
        <fullName evidence="1">Uncharacterized protein</fullName>
    </submittedName>
</protein>
<organism evidence="1 2">
    <name type="scientific">Desulfomicrobium macestii</name>
    <dbReference type="NCBI Taxonomy" id="90731"/>
    <lineage>
        <taxon>Bacteria</taxon>
        <taxon>Pseudomonadati</taxon>
        <taxon>Thermodesulfobacteriota</taxon>
        <taxon>Desulfovibrionia</taxon>
        <taxon>Desulfovibrionales</taxon>
        <taxon>Desulfomicrobiaceae</taxon>
        <taxon>Desulfomicrobium</taxon>
    </lineage>
</organism>
<dbReference type="EMBL" id="JADBGG010000039">
    <property type="protein sequence ID" value="MBE1426972.1"/>
    <property type="molecule type" value="Genomic_DNA"/>
</dbReference>
<evidence type="ECO:0000313" key="1">
    <source>
        <dbReference type="EMBL" id="MBE1426972.1"/>
    </source>
</evidence>
<dbReference type="RefSeq" id="WP_192624808.1">
    <property type="nucleotide sequence ID" value="NZ_JADBGG010000039.1"/>
</dbReference>
<reference evidence="1 2" key="1">
    <citation type="submission" date="2020-10" db="EMBL/GenBank/DDBJ databases">
        <title>Genomic Encyclopedia of Type Strains, Phase IV (KMG-IV): sequencing the most valuable type-strain genomes for metagenomic binning, comparative biology and taxonomic classification.</title>
        <authorList>
            <person name="Goeker M."/>
        </authorList>
    </citation>
    <scope>NUCLEOTIDE SEQUENCE [LARGE SCALE GENOMIC DNA]</scope>
    <source>
        <strain evidence="1 2">DSM 4194</strain>
    </source>
</reference>
<accession>A0ABR9H8F2</accession>
<gene>
    <name evidence="1" type="ORF">H4684_003656</name>
</gene>
<comment type="caution">
    <text evidence="1">The sequence shown here is derived from an EMBL/GenBank/DDBJ whole genome shotgun (WGS) entry which is preliminary data.</text>
</comment>
<dbReference type="Proteomes" id="UP000639010">
    <property type="component" value="Unassembled WGS sequence"/>
</dbReference>
<name>A0ABR9H8F2_9BACT</name>
<proteinExistence type="predicted"/>
<sequence length="114" mass="13568">MWSEFEHMKGFEKEADLANMHGHPQVSSRLYFRNDFMDVARVVNPELCRGAFERRPCVRRLRYIGQENFDHDYNGRNRHYVYGHIYNSVDFNGATYLIKETGMITGMAYFEVVF</sequence>